<dbReference type="PANTHER" id="PTHR30093">
    <property type="entry name" value="GENERAL SECRETION PATHWAY PROTEIN G"/>
    <property type="match status" value="1"/>
</dbReference>
<dbReference type="AlphaFoldDB" id="A0A432YU70"/>
<keyword evidence="3" id="KW-0472">Membrane</keyword>
<evidence type="ECO:0000313" key="5">
    <source>
        <dbReference type="Proteomes" id="UP000288361"/>
    </source>
</evidence>
<keyword evidence="2" id="KW-0488">Methylation</keyword>
<dbReference type="GO" id="GO:0043107">
    <property type="term" value="P:type IV pilus-dependent motility"/>
    <property type="evidence" value="ECO:0007669"/>
    <property type="project" value="TreeGrafter"/>
</dbReference>
<dbReference type="PANTHER" id="PTHR30093:SF34">
    <property type="entry name" value="PREPILIN PEPTIDASE-DEPENDENT PROTEIN D"/>
    <property type="match status" value="1"/>
</dbReference>
<dbReference type="InterPro" id="IPR045584">
    <property type="entry name" value="Pilin-like"/>
</dbReference>
<feature type="transmembrane region" description="Helical" evidence="3">
    <location>
        <begin position="12"/>
        <end position="35"/>
    </location>
</feature>
<dbReference type="EMBL" id="PIQA01000003">
    <property type="protein sequence ID" value="RUO66851.1"/>
    <property type="molecule type" value="Genomic_DNA"/>
</dbReference>
<dbReference type="Pfam" id="PF07963">
    <property type="entry name" value="N_methyl"/>
    <property type="match status" value="1"/>
</dbReference>
<evidence type="ECO:0000313" key="4">
    <source>
        <dbReference type="EMBL" id="RUO66851.1"/>
    </source>
</evidence>
<comment type="caution">
    <text evidence="4">The sequence shown here is derived from an EMBL/GenBank/DDBJ whole genome shotgun (WGS) entry which is preliminary data.</text>
</comment>
<dbReference type="RefSeq" id="WP_126751981.1">
    <property type="nucleotide sequence ID" value="NZ_JBHUMT010000013.1"/>
</dbReference>
<reference evidence="4 5" key="1">
    <citation type="journal article" date="2011" name="Front. Microbiol.">
        <title>Genomic signatures of strain selection and enhancement in Bacillus atrophaeus var. globigii, a historical biowarfare simulant.</title>
        <authorList>
            <person name="Gibbons H.S."/>
            <person name="Broomall S.M."/>
            <person name="McNew L.A."/>
            <person name="Daligault H."/>
            <person name="Chapman C."/>
            <person name="Bruce D."/>
            <person name="Karavis M."/>
            <person name="Krepps M."/>
            <person name="McGregor P.A."/>
            <person name="Hong C."/>
            <person name="Park K.H."/>
            <person name="Akmal A."/>
            <person name="Feldman A."/>
            <person name="Lin J.S."/>
            <person name="Chang W.E."/>
            <person name="Higgs B.W."/>
            <person name="Demirev P."/>
            <person name="Lindquist J."/>
            <person name="Liem A."/>
            <person name="Fochler E."/>
            <person name="Read T.D."/>
            <person name="Tapia R."/>
            <person name="Johnson S."/>
            <person name="Bishop-Lilly K.A."/>
            <person name="Detter C."/>
            <person name="Han C."/>
            <person name="Sozhamannan S."/>
            <person name="Rosenzweig C.N."/>
            <person name="Skowronski E.W."/>
        </authorList>
    </citation>
    <scope>NUCLEOTIDE SEQUENCE [LARGE SCALE GENOMIC DNA]</scope>
    <source>
        <strain evidence="4 5">TPS4-2</strain>
    </source>
</reference>
<proteinExistence type="inferred from homology"/>
<dbReference type="SUPFAM" id="SSF54523">
    <property type="entry name" value="Pili subunits"/>
    <property type="match status" value="1"/>
</dbReference>
<keyword evidence="3" id="KW-1133">Transmembrane helix</keyword>
<dbReference type="Proteomes" id="UP000288361">
    <property type="component" value="Unassembled WGS sequence"/>
</dbReference>
<evidence type="ECO:0000256" key="1">
    <source>
        <dbReference type="ARBA" id="ARBA00005233"/>
    </source>
</evidence>
<dbReference type="GO" id="GO:0044096">
    <property type="term" value="C:type IV pilus"/>
    <property type="evidence" value="ECO:0007669"/>
    <property type="project" value="TreeGrafter"/>
</dbReference>
<dbReference type="NCBIfam" id="TIGR02532">
    <property type="entry name" value="IV_pilin_GFxxxE"/>
    <property type="match status" value="1"/>
</dbReference>
<organism evidence="4 5">
    <name type="scientific">Idiomarina piscisalsi</name>
    <dbReference type="NCBI Taxonomy" id="1096243"/>
    <lineage>
        <taxon>Bacteria</taxon>
        <taxon>Pseudomonadati</taxon>
        <taxon>Pseudomonadota</taxon>
        <taxon>Gammaproteobacteria</taxon>
        <taxon>Alteromonadales</taxon>
        <taxon>Idiomarinaceae</taxon>
        <taxon>Idiomarina</taxon>
    </lineage>
</organism>
<name>A0A432YU70_9GAMM</name>
<keyword evidence="3" id="KW-0812">Transmembrane</keyword>
<gene>
    <name evidence="4" type="ORF">CWI73_06130</name>
</gene>
<sequence length="152" mass="16254">MQDANTQYNGFSLIEMMVVVAIIAILSAIAVPSYTHYTQQAKVTKALAHAQPFQLSIALCWQTEGQLSDCAQPGQNGLPNVPSPLPDDVASLSIGEDARISLQLASVTIDEQPLSVELNPVPSNTHLEWSIGCSDYQQSRSVVSGCQQGIGE</sequence>
<dbReference type="Gene3D" id="3.30.700.10">
    <property type="entry name" value="Glycoprotein, Type 4 Pilin"/>
    <property type="match status" value="1"/>
</dbReference>
<dbReference type="InterPro" id="IPR012902">
    <property type="entry name" value="N_methyl_site"/>
</dbReference>
<protein>
    <submittedName>
        <fullName evidence="4">Pilus assembly protein PilA</fullName>
    </submittedName>
</protein>
<accession>A0A432YU70</accession>
<evidence type="ECO:0000256" key="3">
    <source>
        <dbReference type="SAM" id="Phobius"/>
    </source>
</evidence>
<comment type="similarity">
    <text evidence="1">Belongs to the N-Me-Phe pilin family.</text>
</comment>
<evidence type="ECO:0000256" key="2">
    <source>
        <dbReference type="ARBA" id="ARBA00022481"/>
    </source>
</evidence>